<evidence type="ECO:0000313" key="2">
    <source>
        <dbReference type="EMBL" id="GAA4249709.1"/>
    </source>
</evidence>
<dbReference type="InterPro" id="IPR024344">
    <property type="entry name" value="MDMPI_metal-binding"/>
</dbReference>
<name>A0ABP8D847_9ACTN</name>
<proteinExistence type="predicted"/>
<feature type="domain" description="Mycothiol-dependent maleylpyruvate isomerase metal-binding" evidence="1">
    <location>
        <begin position="10"/>
        <end position="157"/>
    </location>
</feature>
<comment type="caution">
    <text evidence="2">The sequence shown here is derived from an EMBL/GenBank/DDBJ whole genome shotgun (WGS) entry which is preliminary data.</text>
</comment>
<accession>A0ABP8D847</accession>
<protein>
    <recommendedName>
        <fullName evidence="1">Mycothiol-dependent maleylpyruvate isomerase metal-binding domain-containing protein</fullName>
    </recommendedName>
</protein>
<sequence length="225" mass="24013">MAIMEALDAFAAETERLAAEMLTVGDGEWGRASPCPPWTAAELFGHVVVGVGRVTGMLDAPAPPRAEIDAAGYFRADERFSSGTNAERIDLGQARAAELGGRGLAAELVRVRAGAVDRCRREAPGWVVRTRHGDAMTLEDFLVTRVLEAGIHGLDLAAALGREPWLTPPAADLLTGLYLAGTGARLADLGWDALTFLRLATGREPLDDARRAQLARHGVRRLKLG</sequence>
<evidence type="ECO:0000313" key="3">
    <source>
        <dbReference type="Proteomes" id="UP001500620"/>
    </source>
</evidence>
<evidence type="ECO:0000259" key="1">
    <source>
        <dbReference type="Pfam" id="PF11716"/>
    </source>
</evidence>
<dbReference type="SUPFAM" id="SSF109854">
    <property type="entry name" value="DinB/YfiT-like putative metalloenzymes"/>
    <property type="match status" value="1"/>
</dbReference>
<dbReference type="Pfam" id="PF11716">
    <property type="entry name" value="MDMPI_N"/>
    <property type="match status" value="1"/>
</dbReference>
<organism evidence="2 3">
    <name type="scientific">Dactylosporangium darangshiense</name>
    <dbReference type="NCBI Taxonomy" id="579108"/>
    <lineage>
        <taxon>Bacteria</taxon>
        <taxon>Bacillati</taxon>
        <taxon>Actinomycetota</taxon>
        <taxon>Actinomycetes</taxon>
        <taxon>Micromonosporales</taxon>
        <taxon>Micromonosporaceae</taxon>
        <taxon>Dactylosporangium</taxon>
    </lineage>
</organism>
<gene>
    <name evidence="2" type="ORF">GCM10022255_034910</name>
</gene>
<dbReference type="EMBL" id="BAABAT010000008">
    <property type="protein sequence ID" value="GAA4249709.1"/>
    <property type="molecule type" value="Genomic_DNA"/>
</dbReference>
<dbReference type="InterPro" id="IPR017517">
    <property type="entry name" value="Maleyloyr_isom"/>
</dbReference>
<dbReference type="InterPro" id="IPR034660">
    <property type="entry name" value="DinB/YfiT-like"/>
</dbReference>
<dbReference type="Gene3D" id="1.20.120.450">
    <property type="entry name" value="dinb family like domain"/>
    <property type="match status" value="1"/>
</dbReference>
<dbReference type="Proteomes" id="UP001500620">
    <property type="component" value="Unassembled WGS sequence"/>
</dbReference>
<keyword evidence="3" id="KW-1185">Reference proteome</keyword>
<reference evidence="3" key="1">
    <citation type="journal article" date="2019" name="Int. J. Syst. Evol. Microbiol.">
        <title>The Global Catalogue of Microorganisms (GCM) 10K type strain sequencing project: providing services to taxonomists for standard genome sequencing and annotation.</title>
        <authorList>
            <consortium name="The Broad Institute Genomics Platform"/>
            <consortium name="The Broad Institute Genome Sequencing Center for Infectious Disease"/>
            <person name="Wu L."/>
            <person name="Ma J."/>
        </authorList>
    </citation>
    <scope>NUCLEOTIDE SEQUENCE [LARGE SCALE GENOMIC DNA]</scope>
    <source>
        <strain evidence="3">JCM 17441</strain>
    </source>
</reference>
<dbReference type="NCBIfam" id="TIGR03083">
    <property type="entry name" value="maleylpyruvate isomerase family mycothiol-dependent enzyme"/>
    <property type="match status" value="1"/>
</dbReference>